<name>A0A087U2M8_STEMI</name>
<feature type="non-terminal residue" evidence="1">
    <location>
        <position position="1"/>
    </location>
</feature>
<proteinExistence type="predicted"/>
<accession>A0A087U2M8</accession>
<organism evidence="1 2">
    <name type="scientific">Stegodyphus mimosarum</name>
    <name type="common">African social velvet spider</name>
    <dbReference type="NCBI Taxonomy" id="407821"/>
    <lineage>
        <taxon>Eukaryota</taxon>
        <taxon>Metazoa</taxon>
        <taxon>Ecdysozoa</taxon>
        <taxon>Arthropoda</taxon>
        <taxon>Chelicerata</taxon>
        <taxon>Arachnida</taxon>
        <taxon>Araneae</taxon>
        <taxon>Araneomorphae</taxon>
        <taxon>Entelegynae</taxon>
        <taxon>Eresoidea</taxon>
        <taxon>Eresidae</taxon>
        <taxon>Stegodyphus</taxon>
    </lineage>
</organism>
<gene>
    <name evidence="1" type="ORF">X975_24485</name>
</gene>
<feature type="non-terminal residue" evidence="1">
    <location>
        <position position="106"/>
    </location>
</feature>
<dbReference type="OrthoDB" id="6488039at2759"/>
<sequence>QNPISSQIVYQHKIDGEDGLLAKSGCSSRNSCFVYFEVHSSGKSELKSSNILLLSEFKSAVGLVKPHLTVNVDGPFVTANHYFTFNIALETDHIAPFVWLEVANIP</sequence>
<evidence type="ECO:0000313" key="1">
    <source>
        <dbReference type="EMBL" id="KFM71617.1"/>
    </source>
</evidence>
<dbReference type="Proteomes" id="UP000054359">
    <property type="component" value="Unassembled WGS sequence"/>
</dbReference>
<protein>
    <submittedName>
        <fullName evidence="1">Beta-mannosidase</fullName>
    </submittedName>
</protein>
<dbReference type="EMBL" id="KK117869">
    <property type="protein sequence ID" value="KFM71617.1"/>
    <property type="molecule type" value="Genomic_DNA"/>
</dbReference>
<keyword evidence="2" id="KW-1185">Reference proteome</keyword>
<dbReference type="STRING" id="407821.A0A087U2M8"/>
<dbReference type="AlphaFoldDB" id="A0A087U2M8"/>
<evidence type="ECO:0000313" key="2">
    <source>
        <dbReference type="Proteomes" id="UP000054359"/>
    </source>
</evidence>
<reference evidence="1 2" key="1">
    <citation type="submission" date="2013-11" db="EMBL/GenBank/DDBJ databases">
        <title>Genome sequencing of Stegodyphus mimosarum.</title>
        <authorList>
            <person name="Bechsgaard J."/>
        </authorList>
    </citation>
    <scope>NUCLEOTIDE SEQUENCE [LARGE SCALE GENOMIC DNA]</scope>
</reference>